<organism evidence="1 2">
    <name type="scientific">Persea americana</name>
    <name type="common">Avocado</name>
    <dbReference type="NCBI Taxonomy" id="3435"/>
    <lineage>
        <taxon>Eukaryota</taxon>
        <taxon>Viridiplantae</taxon>
        <taxon>Streptophyta</taxon>
        <taxon>Embryophyta</taxon>
        <taxon>Tracheophyta</taxon>
        <taxon>Spermatophyta</taxon>
        <taxon>Magnoliopsida</taxon>
        <taxon>Magnoliidae</taxon>
        <taxon>Laurales</taxon>
        <taxon>Lauraceae</taxon>
        <taxon>Persea</taxon>
    </lineage>
</organism>
<dbReference type="Proteomes" id="UP001234297">
    <property type="component" value="Chromosome 7"/>
</dbReference>
<comment type="caution">
    <text evidence="1">The sequence shown here is derived from an EMBL/GenBank/DDBJ whole genome shotgun (WGS) entry which is preliminary data.</text>
</comment>
<name>A0ACC2LDX4_PERAE</name>
<keyword evidence="2" id="KW-1185">Reference proteome</keyword>
<dbReference type="EMBL" id="CM056815">
    <property type="protein sequence ID" value="KAJ8631661.1"/>
    <property type="molecule type" value="Genomic_DNA"/>
</dbReference>
<accession>A0ACC2LDX4</accession>
<reference evidence="1 2" key="1">
    <citation type="journal article" date="2022" name="Hortic Res">
        <title>A haplotype resolved chromosomal level avocado genome allows analysis of novel avocado genes.</title>
        <authorList>
            <person name="Nath O."/>
            <person name="Fletcher S.J."/>
            <person name="Hayward A."/>
            <person name="Shaw L.M."/>
            <person name="Masouleh A.K."/>
            <person name="Furtado A."/>
            <person name="Henry R.J."/>
            <person name="Mitter N."/>
        </authorList>
    </citation>
    <scope>NUCLEOTIDE SEQUENCE [LARGE SCALE GENOMIC DNA]</scope>
    <source>
        <strain evidence="2">cv. Hass</strain>
    </source>
</reference>
<protein>
    <submittedName>
        <fullName evidence="1">Uncharacterized protein</fullName>
    </submittedName>
</protein>
<evidence type="ECO:0000313" key="2">
    <source>
        <dbReference type="Proteomes" id="UP001234297"/>
    </source>
</evidence>
<proteinExistence type="predicted"/>
<gene>
    <name evidence="1" type="ORF">MRB53_024984</name>
</gene>
<evidence type="ECO:0000313" key="1">
    <source>
        <dbReference type="EMBL" id="KAJ8631661.1"/>
    </source>
</evidence>
<sequence length="429" mass="46210">MANKLSLKLLIDRKSQKVLFAEAEKEFVDFLLTLLALPVASVTRLLKSHSMVGCIGNLYESIENLSDTYIQSGQTKNILLNPVSPSLPSAQIHPLLLEDGATGTSMKFYSCNSFHCVTDVYGGACPSCKNGMTNERAFAVPNAGKSSQEKVGGFVKGVVTYTVMDDLVVKPMSTISSITVLNKFNVQDVGHLEESVVEVGMKEGLAILKASFNSKKVLTDKPSLKLLINRKSKGVLFAEAEKEFIDFLFTLLALPVATVTKLLKDHSLVGCIGNLNDSGESLSDTYIQPGQTKNNLLNPILPPPFQNIPLLLQDSETGKPMKFYTCNGNSGPYGSATDHGYITDVRGLACPCCKRGIIIEKNHVTSSAVSPSSVGGGGLVRGVVTYTVMDDLVVKPMSTISCIALLNRFDVRDVGCLEESVVEIGFNEV</sequence>